<gene>
    <name evidence="2" type="ORF">IV38_GL001471</name>
    <name evidence="3" type="ORF">IV40_GL001258</name>
</gene>
<evidence type="ECO:0000313" key="3">
    <source>
        <dbReference type="EMBL" id="KRN31971.1"/>
    </source>
</evidence>
<dbReference type="Proteomes" id="UP000051645">
    <property type="component" value="Unassembled WGS sequence"/>
</dbReference>
<dbReference type="PANTHER" id="PTHR47505">
    <property type="entry name" value="DNA UTILIZATION PROTEIN YHGH"/>
    <property type="match status" value="1"/>
</dbReference>
<dbReference type="EMBL" id="JQAT01000003">
    <property type="protein sequence ID" value="KRN28470.1"/>
    <property type="molecule type" value="Genomic_DNA"/>
</dbReference>
<comment type="caution">
    <text evidence="3">The sequence shown here is derived from an EMBL/GenBank/DDBJ whole genome shotgun (WGS) entry which is preliminary data.</text>
</comment>
<proteinExistence type="inferred from homology"/>
<organism evidence="3 4">
    <name type="scientific">Lactobacillus selangorensis</name>
    <dbReference type="NCBI Taxonomy" id="81857"/>
    <lineage>
        <taxon>Bacteria</taxon>
        <taxon>Bacillati</taxon>
        <taxon>Bacillota</taxon>
        <taxon>Bacilli</taxon>
        <taxon>Lactobacillales</taxon>
        <taxon>Lactobacillaceae</taxon>
        <taxon>Lactobacillus</taxon>
    </lineage>
</organism>
<evidence type="ECO:0000313" key="2">
    <source>
        <dbReference type="EMBL" id="KRN28470.1"/>
    </source>
</evidence>
<accession>A0A0R2FU84</accession>
<keyword evidence="4" id="KW-1185">Reference proteome</keyword>
<evidence type="ECO:0000313" key="4">
    <source>
        <dbReference type="Proteomes" id="UP000051645"/>
    </source>
</evidence>
<name>A0A0R2FU84_9LACO</name>
<dbReference type="EMBL" id="JQAZ01000003">
    <property type="protein sequence ID" value="KRN31971.1"/>
    <property type="molecule type" value="Genomic_DNA"/>
</dbReference>
<reference evidence="4 5" key="1">
    <citation type="journal article" date="2015" name="Genome Announc.">
        <title>Expanding the biotechnology potential of lactobacilli through comparative genomics of 213 strains and associated genera.</title>
        <authorList>
            <person name="Sun Z."/>
            <person name="Harris H.M."/>
            <person name="McCann A."/>
            <person name="Guo C."/>
            <person name="Argimon S."/>
            <person name="Zhang W."/>
            <person name="Yang X."/>
            <person name="Jeffery I.B."/>
            <person name="Cooney J.C."/>
            <person name="Kagawa T.F."/>
            <person name="Liu W."/>
            <person name="Song Y."/>
            <person name="Salvetti E."/>
            <person name="Wrobel A."/>
            <person name="Rasinkangas P."/>
            <person name="Parkhill J."/>
            <person name="Rea M.C."/>
            <person name="O'Sullivan O."/>
            <person name="Ritari J."/>
            <person name="Douillard F.P."/>
            <person name="Paul Ross R."/>
            <person name="Yang R."/>
            <person name="Briner A.E."/>
            <person name="Felis G.E."/>
            <person name="de Vos W.M."/>
            <person name="Barrangou R."/>
            <person name="Klaenhammer T.R."/>
            <person name="Caufield P.W."/>
            <person name="Cui Y."/>
            <person name="Zhang H."/>
            <person name="O'Toole P.W."/>
        </authorList>
    </citation>
    <scope>NUCLEOTIDE SEQUENCE [LARGE SCALE GENOMIC DNA]</scope>
    <source>
        <strain evidence="2 5">ATCC BAA-66</strain>
        <strain evidence="3 4">DSM 13344</strain>
    </source>
</reference>
<dbReference type="SUPFAM" id="SSF53271">
    <property type="entry name" value="PRTase-like"/>
    <property type="match status" value="1"/>
</dbReference>
<evidence type="ECO:0000256" key="1">
    <source>
        <dbReference type="ARBA" id="ARBA00008007"/>
    </source>
</evidence>
<evidence type="ECO:0000313" key="5">
    <source>
        <dbReference type="Proteomes" id="UP000051751"/>
    </source>
</evidence>
<comment type="similarity">
    <text evidence="1">Belongs to the ComF/GntX family.</text>
</comment>
<dbReference type="InterPro" id="IPR000836">
    <property type="entry name" value="PRTase_dom"/>
</dbReference>
<dbReference type="InterPro" id="IPR029057">
    <property type="entry name" value="PRTase-like"/>
</dbReference>
<dbReference type="Gene3D" id="3.40.50.2020">
    <property type="match status" value="1"/>
</dbReference>
<dbReference type="PANTHER" id="PTHR47505:SF1">
    <property type="entry name" value="DNA UTILIZATION PROTEIN YHGH"/>
    <property type="match status" value="1"/>
</dbReference>
<protein>
    <recommendedName>
        <fullName evidence="6">ComF family protein</fullName>
    </recommendedName>
</protein>
<sequence>MQIACPGCCRPKTAHLCDECQRWQHLYPQEHFRHTALFHFNPAMSTYFQNYKTHGDYRLRRLFECNLKHYFETVTDDCLFVPIPTDAKHAERRGFDPVQGIYGEVVSLTPLLNKKTTAMAQAAKSRAGRLASPQFFEWSAATAVPASKRILLLDDVYTTGRTLFHARACLRQAGYQGRIDSFSVAR</sequence>
<dbReference type="PATRIC" id="fig|81857.3.peg.1480"/>
<dbReference type="CDD" id="cd06223">
    <property type="entry name" value="PRTases_typeI"/>
    <property type="match status" value="1"/>
</dbReference>
<dbReference type="AlphaFoldDB" id="A0A0R2FU84"/>
<dbReference type="InterPro" id="IPR051910">
    <property type="entry name" value="ComF/GntX_DNA_util-trans"/>
</dbReference>
<evidence type="ECO:0008006" key="6">
    <source>
        <dbReference type="Google" id="ProtNLM"/>
    </source>
</evidence>
<dbReference type="STRING" id="81857.IV38_GL001471"/>
<dbReference type="Proteomes" id="UP000051751">
    <property type="component" value="Unassembled WGS sequence"/>
</dbReference>